<comment type="caution">
    <text evidence="1">The sequence shown here is derived from an EMBL/GenBank/DDBJ whole genome shotgun (WGS) entry which is preliminary data.</text>
</comment>
<dbReference type="InterPro" id="IPR032710">
    <property type="entry name" value="NTF2-like_dom_sf"/>
</dbReference>
<organism evidence="1 2">
    <name type="scientific">Terrabacter aerolatus</name>
    <dbReference type="NCBI Taxonomy" id="422442"/>
    <lineage>
        <taxon>Bacteria</taxon>
        <taxon>Bacillati</taxon>
        <taxon>Actinomycetota</taxon>
        <taxon>Actinomycetes</taxon>
        <taxon>Micrococcales</taxon>
        <taxon>Intrasporangiaceae</taxon>
        <taxon>Terrabacter</taxon>
    </lineage>
</organism>
<dbReference type="Proteomes" id="UP000321534">
    <property type="component" value="Unassembled WGS sequence"/>
</dbReference>
<proteinExistence type="predicted"/>
<dbReference type="EMBL" id="BJYX01000001">
    <property type="protein sequence ID" value="GEO28608.1"/>
    <property type="molecule type" value="Genomic_DNA"/>
</dbReference>
<name>A0A512CWK5_9MICO</name>
<reference evidence="1 2" key="1">
    <citation type="submission" date="2019-07" db="EMBL/GenBank/DDBJ databases">
        <title>Whole genome shotgun sequence of Terrabacter aerolatus NBRC 106305.</title>
        <authorList>
            <person name="Hosoyama A."/>
            <person name="Uohara A."/>
            <person name="Ohji S."/>
            <person name="Ichikawa N."/>
        </authorList>
    </citation>
    <scope>NUCLEOTIDE SEQUENCE [LARGE SCALE GENOMIC DNA]</scope>
    <source>
        <strain evidence="1 2">NBRC 106305</strain>
    </source>
</reference>
<dbReference type="PANTHER" id="PTHR38436">
    <property type="entry name" value="POLYKETIDE CYCLASE SNOAL-LIKE DOMAIN"/>
    <property type="match status" value="1"/>
</dbReference>
<keyword evidence="2" id="KW-1185">Reference proteome</keyword>
<evidence type="ECO:0000313" key="1">
    <source>
        <dbReference type="EMBL" id="GEO28608.1"/>
    </source>
</evidence>
<protein>
    <recommendedName>
        <fullName evidence="3">Ester cyclase</fullName>
    </recommendedName>
</protein>
<dbReference type="PANTHER" id="PTHR38436:SF1">
    <property type="entry name" value="ESTER CYCLASE"/>
    <property type="match status" value="1"/>
</dbReference>
<evidence type="ECO:0008006" key="3">
    <source>
        <dbReference type="Google" id="ProtNLM"/>
    </source>
</evidence>
<dbReference type="Gene3D" id="3.10.450.50">
    <property type="match status" value="1"/>
</dbReference>
<dbReference type="InterPro" id="IPR009959">
    <property type="entry name" value="Cyclase_SnoaL-like"/>
</dbReference>
<dbReference type="OrthoDB" id="129343at2"/>
<dbReference type="RefSeq" id="WP_147062824.1">
    <property type="nucleotide sequence ID" value="NZ_BAAARO010000025.1"/>
</dbReference>
<accession>A0A512CWK5</accession>
<dbReference type="SUPFAM" id="SSF54427">
    <property type="entry name" value="NTF2-like"/>
    <property type="match status" value="1"/>
</dbReference>
<sequence>MPRPEGAAVPVRFVEEVLNGHNLDVIPDLVSDDFVEENPPPGQGPGRDGLRDFLGQLFTAFPDLEWTVEQMVADGEAVMAWSTWKGTHRDAFLGIPPTGTRVTVEAWTRDVVHDGRIVSSRILMDNLALLQQLGAIPAVAS</sequence>
<dbReference type="AlphaFoldDB" id="A0A512CWK5"/>
<dbReference type="Pfam" id="PF07366">
    <property type="entry name" value="SnoaL"/>
    <property type="match status" value="1"/>
</dbReference>
<gene>
    <name evidence="1" type="ORF">TAE01_04180</name>
</gene>
<dbReference type="GO" id="GO:0030638">
    <property type="term" value="P:polyketide metabolic process"/>
    <property type="evidence" value="ECO:0007669"/>
    <property type="project" value="InterPro"/>
</dbReference>
<evidence type="ECO:0000313" key="2">
    <source>
        <dbReference type="Proteomes" id="UP000321534"/>
    </source>
</evidence>